<accession>A0ABT6MIP2</accession>
<keyword evidence="7" id="KW-1185">Reference proteome</keyword>
<reference evidence="6 7" key="1">
    <citation type="submission" date="2023-04" db="EMBL/GenBank/DDBJ databases">
        <title>Forest soil microbial communities from Buena Vista Peninsula, Colon Province, Panama.</title>
        <authorList>
            <person name="Bouskill N."/>
        </authorList>
    </citation>
    <scope>NUCLEOTIDE SEQUENCE [LARGE SCALE GENOMIC DNA]</scope>
    <source>
        <strain evidence="6 7">CFH S0262</strain>
    </source>
</reference>
<evidence type="ECO:0000256" key="4">
    <source>
        <dbReference type="ARBA" id="ARBA00025742"/>
    </source>
</evidence>
<keyword evidence="1" id="KW-0479">Metal-binding</keyword>
<dbReference type="GO" id="GO:0004115">
    <property type="term" value="F:3',5'-cyclic-AMP phosphodiesterase activity"/>
    <property type="evidence" value="ECO:0007669"/>
    <property type="project" value="UniProtKB-EC"/>
</dbReference>
<evidence type="ECO:0000256" key="3">
    <source>
        <dbReference type="ARBA" id="ARBA00023004"/>
    </source>
</evidence>
<dbReference type="RefSeq" id="WP_280763425.1">
    <property type="nucleotide sequence ID" value="NZ_JARXVC010000019.1"/>
</dbReference>
<name>A0ABT6MIP2_9NOCA</name>
<evidence type="ECO:0000256" key="2">
    <source>
        <dbReference type="ARBA" id="ARBA00022801"/>
    </source>
</evidence>
<evidence type="ECO:0000256" key="1">
    <source>
        <dbReference type="ARBA" id="ARBA00022723"/>
    </source>
</evidence>
<organism evidence="6 7">
    <name type="scientific">Prescottella agglutinans</name>
    <dbReference type="NCBI Taxonomy" id="1644129"/>
    <lineage>
        <taxon>Bacteria</taxon>
        <taxon>Bacillati</taxon>
        <taxon>Actinomycetota</taxon>
        <taxon>Actinomycetes</taxon>
        <taxon>Mycobacteriales</taxon>
        <taxon>Nocardiaceae</taxon>
        <taxon>Prescottella</taxon>
    </lineage>
</organism>
<gene>
    <name evidence="6" type="ORF">M2280_005443</name>
</gene>
<comment type="similarity">
    <text evidence="4">Belongs to the cyclic nucleotide phosphodiesterase class-III family.</text>
</comment>
<keyword evidence="3" id="KW-0408">Iron</keyword>
<feature type="domain" description="Calcineurin-like phosphoesterase" evidence="5">
    <location>
        <begin position="11"/>
        <end position="206"/>
    </location>
</feature>
<dbReference type="InterPro" id="IPR050884">
    <property type="entry name" value="CNP_phosphodiesterase-III"/>
</dbReference>
<proteinExistence type="inferred from homology"/>
<keyword evidence="2 6" id="KW-0378">Hydrolase</keyword>
<dbReference type="InterPro" id="IPR029052">
    <property type="entry name" value="Metallo-depent_PP-like"/>
</dbReference>
<dbReference type="Gene3D" id="3.60.21.10">
    <property type="match status" value="1"/>
</dbReference>
<sequence>MLTYDTRYELIQLSDTHLVAAGSLFEGLDSQAHLELACAAVRAADRTFDAILLTGDLVDGGGVEAYRRLSTLIDGLSAEVGVPAIYVPGNHDDPEIFSDVLGTPIGPDGTIDYVTHVGGLRIVVLDSNVRRAGHGELRPHQFQWLADTLREPAEDGTVVVVHHPPLPASSRYLEDYILDPTHRAQLADVLRGTDVRIIVSGHNHQPIGGVLEGIPVWAGGAVSYTGSAFAPAGLHQGLRLPMISKIQLHPDTAFGLAHPLMTEPPLYTMSTT</sequence>
<dbReference type="PANTHER" id="PTHR42988">
    <property type="entry name" value="PHOSPHOHYDROLASE"/>
    <property type="match status" value="1"/>
</dbReference>
<dbReference type="PANTHER" id="PTHR42988:SF2">
    <property type="entry name" value="CYCLIC NUCLEOTIDE PHOSPHODIESTERASE CBUA0032-RELATED"/>
    <property type="match status" value="1"/>
</dbReference>
<dbReference type="InterPro" id="IPR004843">
    <property type="entry name" value="Calcineurin-like_PHP"/>
</dbReference>
<dbReference type="SUPFAM" id="SSF56300">
    <property type="entry name" value="Metallo-dependent phosphatases"/>
    <property type="match status" value="1"/>
</dbReference>
<evidence type="ECO:0000313" key="6">
    <source>
        <dbReference type="EMBL" id="MDH6284191.1"/>
    </source>
</evidence>
<comment type="caution">
    <text evidence="6">The sequence shown here is derived from an EMBL/GenBank/DDBJ whole genome shotgun (WGS) entry which is preliminary data.</text>
</comment>
<dbReference type="Proteomes" id="UP001160334">
    <property type="component" value="Unassembled WGS sequence"/>
</dbReference>
<dbReference type="EC" id="3.1.4.53" evidence="6"/>
<dbReference type="EMBL" id="JARXVC010000019">
    <property type="protein sequence ID" value="MDH6284191.1"/>
    <property type="molecule type" value="Genomic_DNA"/>
</dbReference>
<protein>
    <submittedName>
        <fullName evidence="6">Icc protein</fullName>
        <ecNumber evidence="6">3.1.4.53</ecNumber>
    </submittedName>
</protein>
<evidence type="ECO:0000259" key="5">
    <source>
        <dbReference type="Pfam" id="PF00149"/>
    </source>
</evidence>
<dbReference type="Pfam" id="PF00149">
    <property type="entry name" value="Metallophos"/>
    <property type="match status" value="1"/>
</dbReference>
<evidence type="ECO:0000313" key="7">
    <source>
        <dbReference type="Proteomes" id="UP001160334"/>
    </source>
</evidence>